<keyword evidence="4 7" id="KW-0812">Transmembrane</keyword>
<feature type="transmembrane region" description="Helical" evidence="8">
    <location>
        <begin position="26"/>
        <end position="44"/>
    </location>
</feature>
<name>A0ABT6YD84_9BACT</name>
<evidence type="ECO:0000256" key="5">
    <source>
        <dbReference type="ARBA" id="ARBA00022989"/>
    </source>
</evidence>
<evidence type="ECO:0000256" key="6">
    <source>
        <dbReference type="ARBA" id="ARBA00023136"/>
    </source>
</evidence>
<dbReference type="PANTHER" id="PTHR30558:SF3">
    <property type="entry name" value="BIOPOLYMER TRANSPORT PROTEIN EXBD-RELATED"/>
    <property type="match status" value="1"/>
</dbReference>
<dbReference type="Proteomes" id="UP001236507">
    <property type="component" value="Unassembled WGS sequence"/>
</dbReference>
<sequence>MAEISTSDKGGSRRSRQSTRVDMTPMVDLGFLLITFFMLTTTLLKPVTMQLSMPDKTTDNSSDIRESETLTVILDKENKVYYYQGIPTDPNVILKTTNFSDKGIRQILFNYKAKIGRRFTVVIKATDQAHYRNMVDLLDELAITNNKQYAIVNTLTTNEQNLLSLQSRPSI</sequence>
<accession>A0ABT6YD84</accession>
<reference evidence="9 10" key="1">
    <citation type="submission" date="2023-05" db="EMBL/GenBank/DDBJ databases">
        <title>Novel species of genus Flectobacillus isolated from stream in China.</title>
        <authorList>
            <person name="Lu H."/>
        </authorList>
    </citation>
    <scope>NUCLEOTIDE SEQUENCE [LARGE SCALE GENOMIC DNA]</scope>
    <source>
        <strain evidence="9 10">KCTC 42575</strain>
    </source>
</reference>
<evidence type="ECO:0000313" key="9">
    <source>
        <dbReference type="EMBL" id="MDI9861531.1"/>
    </source>
</evidence>
<evidence type="ECO:0000256" key="8">
    <source>
        <dbReference type="SAM" id="Phobius"/>
    </source>
</evidence>
<comment type="similarity">
    <text evidence="2 7">Belongs to the ExbD/TolR family.</text>
</comment>
<evidence type="ECO:0000256" key="4">
    <source>
        <dbReference type="ARBA" id="ARBA00022692"/>
    </source>
</evidence>
<comment type="caution">
    <text evidence="9">The sequence shown here is derived from an EMBL/GenBank/DDBJ whole genome shotgun (WGS) entry which is preliminary data.</text>
</comment>
<dbReference type="RefSeq" id="WP_283345923.1">
    <property type="nucleotide sequence ID" value="NZ_JASHIF010000020.1"/>
</dbReference>
<dbReference type="InterPro" id="IPR003400">
    <property type="entry name" value="ExbD"/>
</dbReference>
<keyword evidence="10" id="KW-1185">Reference proteome</keyword>
<evidence type="ECO:0000256" key="7">
    <source>
        <dbReference type="RuleBase" id="RU003879"/>
    </source>
</evidence>
<keyword evidence="5 8" id="KW-1133">Transmembrane helix</keyword>
<evidence type="ECO:0000256" key="2">
    <source>
        <dbReference type="ARBA" id="ARBA00005811"/>
    </source>
</evidence>
<keyword evidence="6 8" id="KW-0472">Membrane</keyword>
<keyword evidence="3" id="KW-1003">Cell membrane</keyword>
<organism evidence="9 10">
    <name type="scientific">Flectobacillus roseus</name>
    <dbReference type="NCBI Taxonomy" id="502259"/>
    <lineage>
        <taxon>Bacteria</taxon>
        <taxon>Pseudomonadati</taxon>
        <taxon>Bacteroidota</taxon>
        <taxon>Cytophagia</taxon>
        <taxon>Cytophagales</taxon>
        <taxon>Flectobacillaceae</taxon>
        <taxon>Flectobacillus</taxon>
    </lineage>
</organism>
<evidence type="ECO:0000256" key="1">
    <source>
        <dbReference type="ARBA" id="ARBA00004162"/>
    </source>
</evidence>
<gene>
    <name evidence="9" type="ORF">QM524_20090</name>
</gene>
<keyword evidence="7" id="KW-0653">Protein transport</keyword>
<proteinExistence type="inferred from homology"/>
<comment type="subcellular location">
    <subcellularLocation>
        <location evidence="1">Cell membrane</location>
        <topology evidence="1">Single-pass membrane protein</topology>
    </subcellularLocation>
    <subcellularLocation>
        <location evidence="7">Cell membrane</location>
        <topology evidence="7">Single-pass type II membrane protein</topology>
    </subcellularLocation>
</comment>
<protein>
    <submittedName>
        <fullName evidence="9">Biopolymer transporter ExbD</fullName>
    </submittedName>
</protein>
<dbReference type="Pfam" id="PF02472">
    <property type="entry name" value="ExbD"/>
    <property type="match status" value="1"/>
</dbReference>
<dbReference type="PANTHER" id="PTHR30558">
    <property type="entry name" value="EXBD MEMBRANE COMPONENT OF PMF-DRIVEN MACROMOLECULE IMPORT SYSTEM"/>
    <property type="match status" value="1"/>
</dbReference>
<evidence type="ECO:0000256" key="3">
    <source>
        <dbReference type="ARBA" id="ARBA00022475"/>
    </source>
</evidence>
<dbReference type="EMBL" id="JASHIF010000020">
    <property type="protein sequence ID" value="MDI9861531.1"/>
    <property type="molecule type" value="Genomic_DNA"/>
</dbReference>
<evidence type="ECO:0000313" key="10">
    <source>
        <dbReference type="Proteomes" id="UP001236507"/>
    </source>
</evidence>
<keyword evidence="7" id="KW-0813">Transport</keyword>